<accession>A0A239I9Z0</accession>
<dbReference type="Pfam" id="PF21070">
    <property type="entry name" value="IcmF_helical"/>
    <property type="match status" value="1"/>
</dbReference>
<dbReference type="InterPro" id="IPR027417">
    <property type="entry name" value="P-loop_NTPase"/>
</dbReference>
<reference evidence="7 8" key="2">
    <citation type="submission" date="2017-06" db="EMBL/GenBank/DDBJ databases">
        <authorList>
            <person name="Varghese N."/>
            <person name="Submissions S."/>
        </authorList>
    </citation>
    <scope>NUCLEOTIDE SEQUENCE [LARGE SCALE GENOMIC DNA]</scope>
    <source>
        <strain evidence="7 8">RLD-1</strain>
    </source>
</reference>
<dbReference type="Pfam" id="PF14331">
    <property type="entry name" value="IcmF-related_N"/>
    <property type="match status" value="1"/>
</dbReference>
<feature type="transmembrane region" description="Helical" evidence="1">
    <location>
        <begin position="12"/>
        <end position="34"/>
    </location>
</feature>
<dbReference type="Pfam" id="PF06744">
    <property type="entry name" value="IcmF_C"/>
    <property type="match status" value="1"/>
</dbReference>
<proteinExistence type="predicted"/>
<protein>
    <submittedName>
        <fullName evidence="6">Type VI secretion system protein ImpL</fullName>
    </submittedName>
</protein>
<feature type="domain" description="Type VI secretion system component TssM1 helical" evidence="5">
    <location>
        <begin position="999"/>
        <end position="1083"/>
    </location>
</feature>
<evidence type="ECO:0000259" key="2">
    <source>
        <dbReference type="Pfam" id="PF06744"/>
    </source>
</evidence>
<evidence type="ECO:0000313" key="6">
    <source>
        <dbReference type="EMBL" id="SDK16073.1"/>
    </source>
</evidence>
<dbReference type="NCBIfam" id="TIGR03348">
    <property type="entry name" value="VI_IcmF"/>
    <property type="match status" value="1"/>
</dbReference>
<dbReference type="EMBL" id="FZPC01000009">
    <property type="protein sequence ID" value="SNS90395.1"/>
    <property type="molecule type" value="Genomic_DNA"/>
</dbReference>
<dbReference type="InterPro" id="IPR010623">
    <property type="entry name" value="IcmF_C"/>
</dbReference>
<gene>
    <name evidence="6" type="ORF">SAMN05216189_103045</name>
    <name evidence="7" type="ORF">SAMN06295949_109135</name>
</gene>
<evidence type="ECO:0000259" key="3">
    <source>
        <dbReference type="Pfam" id="PF06761"/>
    </source>
</evidence>
<name>A0A239I9Z0_9PSED</name>
<dbReference type="CDD" id="cd00882">
    <property type="entry name" value="Ras_like_GTPase"/>
    <property type="match status" value="1"/>
</dbReference>
<evidence type="ECO:0000256" key="1">
    <source>
        <dbReference type="SAM" id="Phobius"/>
    </source>
</evidence>
<evidence type="ECO:0000313" key="7">
    <source>
        <dbReference type="EMBL" id="SNS90395.1"/>
    </source>
</evidence>
<feature type="transmembrane region" description="Helical" evidence="1">
    <location>
        <begin position="54"/>
        <end position="76"/>
    </location>
</feature>
<evidence type="ECO:0000313" key="8">
    <source>
        <dbReference type="Proteomes" id="UP000198309"/>
    </source>
</evidence>
<dbReference type="InterPro" id="IPR017731">
    <property type="entry name" value="TssM1-like"/>
</dbReference>
<dbReference type="PANTHER" id="PTHR36153">
    <property type="entry name" value="INNER MEMBRANE PROTEIN-RELATED"/>
    <property type="match status" value="1"/>
</dbReference>
<keyword evidence="1" id="KW-0812">Transmembrane</keyword>
<dbReference type="InterPro" id="IPR025743">
    <property type="entry name" value="TssM1_N"/>
</dbReference>
<keyword evidence="8" id="KW-1185">Reference proteome</keyword>
<feature type="domain" description="Type VI secretion system IcmF C-terminal" evidence="2">
    <location>
        <begin position="1095"/>
        <end position="1198"/>
    </location>
</feature>
<dbReference type="Proteomes" id="UP000198309">
    <property type="component" value="Unassembled WGS sequence"/>
</dbReference>
<evidence type="ECO:0000259" key="4">
    <source>
        <dbReference type="Pfam" id="PF14331"/>
    </source>
</evidence>
<sequence>MFASLFNSLLSVFASRLFWGGMGIAALSMLIWTAGPLLAVGDLRPLESEVNRTLTITLICLLWGLARLLPALYRSWRNRHLLKRMSQEGESAAGGGQGAEPRLRERFEEATRLLRRMRFDRDARASGWPRWLFGLLRFGRQHLYQLPWYVIIGAPGAGKTTALVNSGLHFPLAERFGSAALRGVGGTRNCDWWFTDEAVLLDTAGRYTTQESQREQDAGEWLGFLGLLRKYRARQPINGVLVTISIADLLGASEAELYEQAQALHRRLLELHEQLKIDFPVYVLLTKADLLDGFAAYFADLDAEQRAQVWGFTFPRAWGGQADFDLPGAYDQEFALLHDRLQSALPEVLGAASGLAERGACYRFPQEFLALREPLKAYLLTVFASSSFESASFTPRGIYFTSGTQEGQPFDRVMGELNRYLGLAAPAPGQAAGEQAALPERGRSFFLLGVLREVVFREAGLAGSNRWWEYRNRALHWLGYLCLLLALGAAGFCWAWSYRNNLAYLDEVRAKVAPLERQGETLQRLDAQDFFRLLPYLDDILHLPQSQQFALQAPPGRYGFGLYRGELVGSAGQALYRRALKELLLPLAAFQVQHILRQDPRTDPDFSFEALKAYRMLYLPEQYDGRFLRAWLIYNLQRSQPQAGTKAQWQQLEWHLGQLLDEQVQASPYLRDEKLEDAVRAYLAQVPLAQRIYGRLKRMLLKPEALKSLSVAELAGPQAELAFKRRSGLPLGEGLPGLFTPQGYWLAFDKQLPGVVEVLGREDGWVLGFTAQAEAREDVEKTVRLLYMRDFIRTWDGLLADLELTNVASLAQRIGTARLLSAADSPLRRLLLNLVKNVNLTDERVDRAAKSLVNEKASASPSSPGGLFDALFSQRESHVEIDAASQPEQVVINHYGAFIELAGSPGADKAEGGIPFDAVLKQTDGLYNYLTAVQGAANSGMPVPAGDVITRLQAEAGRLPQPFQGMLLSLSVGASTDTQLQEMESTRRRIGAEVGSFCRQAIAGRYPLQRGAAMDIAAADFARMFAPNKGLMESFFRQNLEGRIDTSGRTWRFNPGVDGKTLPGGEGLLRAFQQARSIRDTYFNASQELPGYRLTVTPVSMDSEVLNMVLDVDGQVLRYSHGPQVPMAIGWPGTRNSSRVNLQLNLVNGASSSLGTTGDWALNRLLDKARLAPGSSRLSRLATFELDGRRVTLEFTPNSIRNPFEAMAFNCP</sequence>
<dbReference type="InterPro" id="IPR009612">
    <property type="entry name" value="IcmF-rel"/>
</dbReference>
<feature type="transmembrane region" description="Helical" evidence="1">
    <location>
        <begin position="474"/>
        <end position="497"/>
    </location>
</feature>
<dbReference type="PANTHER" id="PTHR36153:SF1">
    <property type="entry name" value="TYPE VI SECRETION SYSTEM COMPONENT TSSM1"/>
    <property type="match status" value="1"/>
</dbReference>
<dbReference type="Proteomes" id="UP000199693">
    <property type="component" value="Unassembled WGS sequence"/>
</dbReference>
<dbReference type="SUPFAM" id="SSF52540">
    <property type="entry name" value="P-loop containing nucleoside triphosphate hydrolases"/>
    <property type="match status" value="1"/>
</dbReference>
<feature type="domain" description="IcmF-related" evidence="3">
    <location>
        <begin position="534"/>
        <end position="838"/>
    </location>
</feature>
<reference evidence="6 9" key="1">
    <citation type="submission" date="2016-10" db="EMBL/GenBank/DDBJ databases">
        <authorList>
            <person name="de Groot N.N."/>
        </authorList>
    </citation>
    <scope>NUCLEOTIDE SEQUENCE [LARGE SCALE GENOMIC DNA]</scope>
    <source>
        <strain evidence="6 9">CCM 7361</strain>
    </source>
</reference>
<keyword evidence="1" id="KW-1133">Transmembrane helix</keyword>
<organism evidence="6 9">
    <name type="scientific">Pseudomonas delhiensis</name>
    <dbReference type="NCBI Taxonomy" id="366289"/>
    <lineage>
        <taxon>Bacteria</taxon>
        <taxon>Pseudomonadati</taxon>
        <taxon>Pseudomonadota</taxon>
        <taxon>Gammaproteobacteria</taxon>
        <taxon>Pseudomonadales</taxon>
        <taxon>Pseudomonadaceae</taxon>
        <taxon>Pseudomonas</taxon>
    </lineage>
</organism>
<keyword evidence="1" id="KW-0472">Membrane</keyword>
<feature type="domain" description="Type VI secretion system component TssM1 N-terminal" evidence="4">
    <location>
        <begin position="215"/>
        <end position="482"/>
    </location>
</feature>
<evidence type="ECO:0000259" key="5">
    <source>
        <dbReference type="Pfam" id="PF21070"/>
    </source>
</evidence>
<dbReference type="Pfam" id="PF06761">
    <property type="entry name" value="IcmF-related"/>
    <property type="match status" value="1"/>
</dbReference>
<dbReference type="InterPro" id="IPR048677">
    <property type="entry name" value="TssM1_hel"/>
</dbReference>
<dbReference type="InterPro" id="IPR053156">
    <property type="entry name" value="T6SS_TssM-like"/>
</dbReference>
<dbReference type="AlphaFoldDB" id="A0A239I9Z0"/>
<evidence type="ECO:0000313" key="9">
    <source>
        <dbReference type="Proteomes" id="UP000199693"/>
    </source>
</evidence>
<dbReference type="Gene3D" id="3.40.50.300">
    <property type="entry name" value="P-loop containing nucleotide triphosphate hydrolases"/>
    <property type="match status" value="1"/>
</dbReference>
<dbReference type="EMBL" id="FNEC01000030">
    <property type="protein sequence ID" value="SDK16073.1"/>
    <property type="molecule type" value="Genomic_DNA"/>
</dbReference>
<dbReference type="RefSeq" id="WP_208604357.1">
    <property type="nucleotide sequence ID" value="NZ_FNEC01000030.1"/>
</dbReference>